<dbReference type="EMBL" id="GBRH01175871">
    <property type="protein sequence ID" value="JAE22025.1"/>
    <property type="molecule type" value="Transcribed_RNA"/>
</dbReference>
<protein>
    <submittedName>
        <fullName evidence="2">Uncharacterized protein</fullName>
    </submittedName>
</protein>
<feature type="compositionally biased region" description="Low complexity" evidence="1">
    <location>
        <begin position="109"/>
        <end position="121"/>
    </location>
</feature>
<feature type="region of interest" description="Disordered" evidence="1">
    <location>
        <begin position="180"/>
        <end position="215"/>
    </location>
</feature>
<evidence type="ECO:0000256" key="1">
    <source>
        <dbReference type="SAM" id="MobiDB-lite"/>
    </source>
</evidence>
<accession>A0A0A9GAC2</accession>
<feature type="region of interest" description="Disordered" evidence="1">
    <location>
        <begin position="1"/>
        <end position="61"/>
    </location>
</feature>
<sequence>MSPARHCPVYSEPCPGSTLPAPVAQLPSPRLPSPTPRPPSPSSQPPSPVPRQRSPTPAIGYALNARQKRAYLAATVFGRKKSCTPSPPRSSSTSTPCPAPPRSRHRARTTSAAASVTDSAAVGPDPASSVADAWVPTAPASIACRSSLLPGAPQGFLRRIHFVGSIHLRWHDGGEGEGFASGEKKWRRGGGEADPLSCEWRREEKKNNGSAGGVV</sequence>
<reference evidence="2" key="1">
    <citation type="submission" date="2014-09" db="EMBL/GenBank/DDBJ databases">
        <authorList>
            <person name="Magalhaes I.L.F."/>
            <person name="Oliveira U."/>
            <person name="Santos F.R."/>
            <person name="Vidigal T.H.D.A."/>
            <person name="Brescovit A.D."/>
            <person name="Santos A.J."/>
        </authorList>
    </citation>
    <scope>NUCLEOTIDE SEQUENCE</scope>
    <source>
        <tissue evidence="2">Shoot tissue taken approximately 20 cm above the soil surface</tissue>
    </source>
</reference>
<proteinExistence type="predicted"/>
<reference evidence="2" key="2">
    <citation type="journal article" date="2015" name="Data Brief">
        <title>Shoot transcriptome of the giant reed, Arundo donax.</title>
        <authorList>
            <person name="Barrero R.A."/>
            <person name="Guerrero F.D."/>
            <person name="Moolhuijzen P."/>
            <person name="Goolsby J.A."/>
            <person name="Tidwell J."/>
            <person name="Bellgard S.E."/>
            <person name="Bellgard M.I."/>
        </authorList>
    </citation>
    <scope>NUCLEOTIDE SEQUENCE</scope>
    <source>
        <tissue evidence="2">Shoot tissue taken approximately 20 cm above the soil surface</tissue>
    </source>
</reference>
<feature type="compositionally biased region" description="Pro residues" evidence="1">
    <location>
        <begin position="29"/>
        <end position="49"/>
    </location>
</feature>
<organism evidence="2">
    <name type="scientific">Arundo donax</name>
    <name type="common">Giant reed</name>
    <name type="synonym">Donax arundinaceus</name>
    <dbReference type="NCBI Taxonomy" id="35708"/>
    <lineage>
        <taxon>Eukaryota</taxon>
        <taxon>Viridiplantae</taxon>
        <taxon>Streptophyta</taxon>
        <taxon>Embryophyta</taxon>
        <taxon>Tracheophyta</taxon>
        <taxon>Spermatophyta</taxon>
        <taxon>Magnoliopsida</taxon>
        <taxon>Liliopsida</taxon>
        <taxon>Poales</taxon>
        <taxon>Poaceae</taxon>
        <taxon>PACMAD clade</taxon>
        <taxon>Arundinoideae</taxon>
        <taxon>Arundineae</taxon>
        <taxon>Arundo</taxon>
    </lineage>
</organism>
<evidence type="ECO:0000313" key="2">
    <source>
        <dbReference type="EMBL" id="JAE22025.1"/>
    </source>
</evidence>
<name>A0A0A9GAC2_ARUDO</name>
<feature type="region of interest" description="Disordered" evidence="1">
    <location>
        <begin position="78"/>
        <end position="124"/>
    </location>
</feature>
<dbReference type="AlphaFoldDB" id="A0A0A9GAC2"/>